<dbReference type="CDD" id="cd06261">
    <property type="entry name" value="TM_PBP2"/>
    <property type="match status" value="1"/>
</dbReference>
<evidence type="ECO:0000259" key="8">
    <source>
        <dbReference type="PROSITE" id="PS50928"/>
    </source>
</evidence>
<dbReference type="PANTHER" id="PTHR43744:SF8">
    <property type="entry name" value="SN-GLYCEROL-3-PHOSPHATE TRANSPORT SYSTEM PERMEASE PROTEIN UGPE"/>
    <property type="match status" value="1"/>
</dbReference>
<evidence type="ECO:0000256" key="1">
    <source>
        <dbReference type="ARBA" id="ARBA00004651"/>
    </source>
</evidence>
<evidence type="ECO:0000256" key="6">
    <source>
        <dbReference type="ARBA" id="ARBA00023136"/>
    </source>
</evidence>
<feature type="transmembrane region" description="Helical" evidence="7">
    <location>
        <begin position="287"/>
        <end position="306"/>
    </location>
</feature>
<evidence type="ECO:0000256" key="4">
    <source>
        <dbReference type="ARBA" id="ARBA00022692"/>
    </source>
</evidence>
<dbReference type="Gene3D" id="1.10.3720.10">
    <property type="entry name" value="MetI-like"/>
    <property type="match status" value="1"/>
</dbReference>
<dbReference type="PANTHER" id="PTHR43744">
    <property type="entry name" value="ABC TRANSPORTER PERMEASE PROTEIN MG189-RELATED-RELATED"/>
    <property type="match status" value="1"/>
</dbReference>
<evidence type="ECO:0000256" key="3">
    <source>
        <dbReference type="ARBA" id="ARBA00022475"/>
    </source>
</evidence>
<comment type="subcellular location">
    <subcellularLocation>
        <location evidence="1 7">Cell membrane</location>
        <topology evidence="1 7">Multi-pass membrane protein</topology>
    </subcellularLocation>
</comment>
<dbReference type="InterPro" id="IPR035906">
    <property type="entry name" value="MetI-like_sf"/>
</dbReference>
<keyword evidence="4 7" id="KW-0812">Transmembrane</keyword>
<gene>
    <name evidence="9" type="ORF">ACFFJ8_01890</name>
</gene>
<keyword evidence="3" id="KW-1003">Cell membrane</keyword>
<evidence type="ECO:0000256" key="2">
    <source>
        <dbReference type="ARBA" id="ARBA00022448"/>
    </source>
</evidence>
<accession>A0ABV6J5M7</accession>
<feature type="domain" description="ABC transmembrane type-1" evidence="8">
    <location>
        <begin position="101"/>
        <end position="306"/>
    </location>
</feature>
<dbReference type="Pfam" id="PF00528">
    <property type="entry name" value="BPD_transp_1"/>
    <property type="match status" value="1"/>
</dbReference>
<feature type="transmembrane region" description="Helical" evidence="7">
    <location>
        <begin position="36"/>
        <end position="54"/>
    </location>
</feature>
<dbReference type="EMBL" id="JBHLVF010000006">
    <property type="protein sequence ID" value="MFC0390118.1"/>
    <property type="molecule type" value="Genomic_DNA"/>
</dbReference>
<evidence type="ECO:0000313" key="9">
    <source>
        <dbReference type="EMBL" id="MFC0390118.1"/>
    </source>
</evidence>
<sequence length="321" mass="36166">MMKVNLAARAKQKWTTKRSLSKIRYMVLGREINQGLIFKLALYTVLIITSYIYMNPIIKMLVKMVMSIKDLIDPTVTWIPSSIYLGHVAEAWKLLDYPRSLAVSLFIAVTAAVLHCIACGLAGYALARLDVPFKKTVFLLVISAFIIPPQVIILPTIMAYTELGLNGHLLTLILPSVFGFGVKGALFVIIFRQFFLTQPKALEEAARIDGANALKFYARVMFPLAKPAILVVFLFSFVWTWNDTYYPRMFLGASDNMPLALKISYIDRNLTAFIQEGGFPEFLAEPIKMGASFLVILPPLLIYLFAQRYFVESVERTGLVE</sequence>
<dbReference type="InterPro" id="IPR000515">
    <property type="entry name" value="MetI-like"/>
</dbReference>
<evidence type="ECO:0000313" key="10">
    <source>
        <dbReference type="Proteomes" id="UP001589818"/>
    </source>
</evidence>
<keyword evidence="10" id="KW-1185">Reference proteome</keyword>
<dbReference type="SUPFAM" id="SSF161098">
    <property type="entry name" value="MetI-like"/>
    <property type="match status" value="1"/>
</dbReference>
<keyword evidence="6 7" id="KW-0472">Membrane</keyword>
<proteinExistence type="inferred from homology"/>
<dbReference type="RefSeq" id="WP_256555689.1">
    <property type="nucleotide sequence ID" value="NZ_JANHOF010000031.1"/>
</dbReference>
<organism evidence="9 10">
    <name type="scientific">Paenibacillus mendelii</name>
    <dbReference type="NCBI Taxonomy" id="206163"/>
    <lineage>
        <taxon>Bacteria</taxon>
        <taxon>Bacillati</taxon>
        <taxon>Bacillota</taxon>
        <taxon>Bacilli</taxon>
        <taxon>Bacillales</taxon>
        <taxon>Paenibacillaceae</taxon>
        <taxon>Paenibacillus</taxon>
    </lineage>
</organism>
<evidence type="ECO:0000256" key="7">
    <source>
        <dbReference type="RuleBase" id="RU363032"/>
    </source>
</evidence>
<dbReference type="Proteomes" id="UP001589818">
    <property type="component" value="Unassembled WGS sequence"/>
</dbReference>
<reference evidence="9 10" key="1">
    <citation type="submission" date="2024-09" db="EMBL/GenBank/DDBJ databases">
        <authorList>
            <person name="Sun Q."/>
            <person name="Mori K."/>
        </authorList>
    </citation>
    <scope>NUCLEOTIDE SEQUENCE [LARGE SCALE GENOMIC DNA]</scope>
    <source>
        <strain evidence="9 10">CCM 4839</strain>
    </source>
</reference>
<comment type="caution">
    <text evidence="9">The sequence shown here is derived from an EMBL/GenBank/DDBJ whole genome shotgun (WGS) entry which is preliminary data.</text>
</comment>
<keyword evidence="5 7" id="KW-1133">Transmembrane helix</keyword>
<keyword evidence="2 7" id="KW-0813">Transport</keyword>
<evidence type="ECO:0000256" key="5">
    <source>
        <dbReference type="ARBA" id="ARBA00022989"/>
    </source>
</evidence>
<name>A0ABV6J5M7_9BACL</name>
<protein>
    <submittedName>
        <fullName evidence="9">Carbohydrate ABC transporter permease</fullName>
    </submittedName>
</protein>
<dbReference type="PROSITE" id="PS50928">
    <property type="entry name" value="ABC_TM1"/>
    <property type="match status" value="1"/>
</dbReference>
<feature type="transmembrane region" description="Helical" evidence="7">
    <location>
        <begin position="172"/>
        <end position="195"/>
    </location>
</feature>
<feature type="transmembrane region" description="Helical" evidence="7">
    <location>
        <begin position="137"/>
        <end position="160"/>
    </location>
</feature>
<comment type="similarity">
    <text evidence="7">Belongs to the binding-protein-dependent transport system permease family.</text>
</comment>
<feature type="transmembrane region" description="Helical" evidence="7">
    <location>
        <begin position="216"/>
        <end position="241"/>
    </location>
</feature>
<feature type="transmembrane region" description="Helical" evidence="7">
    <location>
        <begin position="101"/>
        <end position="125"/>
    </location>
</feature>